<dbReference type="SUPFAM" id="SSF47757">
    <property type="entry name" value="Chemotaxis receptor methyltransferase CheR, N-terminal domain"/>
    <property type="match status" value="1"/>
</dbReference>
<dbReference type="InterPro" id="IPR011006">
    <property type="entry name" value="CheY-like_superfamily"/>
</dbReference>
<dbReference type="InterPro" id="IPR036804">
    <property type="entry name" value="CheR_N_sf"/>
</dbReference>
<dbReference type="PROSITE" id="PS50113">
    <property type="entry name" value="PAC"/>
    <property type="match status" value="1"/>
</dbReference>
<dbReference type="Gene3D" id="1.10.287.130">
    <property type="match status" value="1"/>
</dbReference>
<evidence type="ECO:0000259" key="14">
    <source>
        <dbReference type="PROSITE" id="PS50113"/>
    </source>
</evidence>
<dbReference type="SUPFAM" id="SSF52738">
    <property type="entry name" value="Methylesterase CheB, C-terminal domain"/>
    <property type="match status" value="1"/>
</dbReference>
<dbReference type="InterPro" id="IPR003594">
    <property type="entry name" value="HATPase_dom"/>
</dbReference>
<keyword evidence="7" id="KW-0418">Kinase</keyword>
<sequence length="1543" mass="166058">MAQRSRSPSGHPTVIAVVGASAGGLEALQALFGGMPVEIDIAFLVVQHRLPGHESLLVDLIARRTGLPVIEGADGMVLSPGHVVLAPAGLPTWIENGHLRVGAAPEPDRIALPIDRILRSLAESCGEAGIAVILSGAGHDGALGVRAVKEAGGLIIAQEPGTAGMDLMPRAAIDTGCVDLILPPDRIGAALLDYVAHPYVAGGAEAGSGGVETQRILDQIVGLLLTKTRISFRDYKRRTLARRIERRMGICRIATMAAYLHHLRTSPGEPAALVQDLLISVTRFFRDQASFEALRQDVIVPMVAVHDRDAPIRVWVPGCATGEEAYSIAMLLTEAGAGSAEGPDFKIFASDIDERALDLARTGRYPETGAADLPPGFLDRYFEQESGGIRVNDRLRSHIVFARQDLLADPPFSQLDLISCRNLLIYAEPEAQKRLIPLFHFTLNRDGFLFLGSAETTAGRGDLFDPVSAKHRIFRRLGGQRGRTLPPGNPAGEIAGPARMERMMAEPARHGPEMMRQALMGEFVPPSVLVDSKGQIRFIHGNLQDILVIPPGEPRIDLLAMTSGDLRVQLRDALRKASTEKRKIVVGDVRPGRDSTAGSLRLSVIPIQAGRRLPEPHFVVIFQPEGRAADPPPVPADQEPLVARLEHELKVTRADLESTIQELESSNEALLTANEEITTINEEMQSTNEELETSKEELQSLNEELSTVNAQLQEKIEELEATSNDLTNLLNSTAIPTVFLDSEQRIRRFTPAAVKLFTLIPGDIGRPFTDVSRRFDDPTLLADVDAVLDKLHPAEAQVEATDGAMLLRRILPYRTQQNRIEGVVITFTDVTASIRANQQVAARARQQTIVADLSQRALAGMPAPDLFAETAAAVAAVLEVDSAAILKAGQDGRIRRLAQAGTRAADLPGGDVTADPLSDIGQAVATRLAVRVGDFLNEPSLRPTTDHDRIGSRSSVVIPFSGPPPTLLAVHDHRPDRFGDDDQNFLLSIANMLGLAMERERAEQETRSARDLAQDVIDTQRLPSLLLNEAGEIVSANAAYHLRFGTVADTVIQRRPADTCPELWQGPRLADAIRSVQNGGPAVLGLEIAHDQPDGRSTCFQVDVQRLGRTPSMIVITIDDITLTRLASEELSRAKRAAEQASAAKSRFLAAASHDLRQPLQGAVLFHSLAVGRNDNGEVEKYLDLLGSTLTVLQEMMETLLDISRLDAGIIESAVEPTPLDPILADLAAEYAPQAVAAGLRLRCVPSGLAGLTDPKLLSRILRNLITNALRYTGKGGIVVGCRRRGNAVHLQVWDSGSGIPTDQLEAIFDEFHQVQNAARERQRGLGLGLAIVRRLSDLLGHKVRVRSVLGRGSVFEVILRRAAVPAARSPARPAALPVVPPMTGPDRPCILVIEDDPIVLDAMTQALRDAGLDVRSGLDLETVVARLGKDDAGSVGCILSDYMLPGALSGIETVDLLRQRLGRNIPAILLTGDTSPDRLKEARTSGLVVMHKPVKLPDLLGAIRTIMAPDSPPATRDSATAETGGAVEAMADQVGPAAARDA</sequence>
<dbReference type="Pfam" id="PF02518">
    <property type="entry name" value="HATPase_c"/>
    <property type="match status" value="1"/>
</dbReference>
<dbReference type="InterPro" id="IPR036890">
    <property type="entry name" value="HATPase_C_sf"/>
</dbReference>
<evidence type="ECO:0000259" key="13">
    <source>
        <dbReference type="PROSITE" id="PS50110"/>
    </source>
</evidence>
<evidence type="ECO:0000256" key="1">
    <source>
        <dbReference type="ARBA" id="ARBA00000085"/>
    </source>
</evidence>
<dbReference type="InterPro" id="IPR003661">
    <property type="entry name" value="HisK_dim/P_dom"/>
</dbReference>
<dbReference type="InterPro" id="IPR001789">
    <property type="entry name" value="Sig_transdc_resp-reg_receiver"/>
</dbReference>
<dbReference type="SMART" id="SM00387">
    <property type="entry name" value="HATPase_c"/>
    <property type="match status" value="1"/>
</dbReference>
<dbReference type="InterPro" id="IPR005467">
    <property type="entry name" value="His_kinase_dom"/>
</dbReference>
<dbReference type="CDD" id="cd16434">
    <property type="entry name" value="CheB-CheR_fusion"/>
    <property type="match status" value="1"/>
</dbReference>
<dbReference type="SUPFAM" id="SSF47384">
    <property type="entry name" value="Homodimeric domain of signal transducing histidine kinase"/>
    <property type="match status" value="1"/>
</dbReference>
<dbReference type="InterPro" id="IPR022641">
    <property type="entry name" value="CheR_N"/>
</dbReference>
<dbReference type="PROSITE" id="PS50110">
    <property type="entry name" value="RESPONSE_REGULATORY"/>
    <property type="match status" value="1"/>
</dbReference>
<evidence type="ECO:0000256" key="9">
    <source>
        <dbReference type="PROSITE-ProRule" id="PRU00169"/>
    </source>
</evidence>
<dbReference type="EMBL" id="JBHTCM010000010">
    <property type="protein sequence ID" value="MFC7333891.1"/>
    <property type="molecule type" value="Genomic_DNA"/>
</dbReference>
<dbReference type="InterPro" id="IPR036097">
    <property type="entry name" value="HisK_dim/P_sf"/>
</dbReference>
<feature type="domain" description="CheB-type methylesterase" evidence="15">
    <location>
        <begin position="12"/>
        <end position="198"/>
    </location>
</feature>
<proteinExistence type="predicted"/>
<gene>
    <name evidence="17" type="ORF">ACFQPS_12025</name>
</gene>
<dbReference type="Gene3D" id="3.30.565.10">
    <property type="entry name" value="Histidine kinase-like ATPase, C-terminal domain"/>
    <property type="match status" value="1"/>
</dbReference>
<dbReference type="SMART" id="SM00091">
    <property type="entry name" value="PAS"/>
    <property type="match status" value="2"/>
</dbReference>
<dbReference type="Gene3D" id="3.40.50.2300">
    <property type="match status" value="1"/>
</dbReference>
<evidence type="ECO:0000256" key="11">
    <source>
        <dbReference type="SAM" id="MobiDB-lite"/>
    </source>
</evidence>
<reference evidence="18" key="1">
    <citation type="journal article" date="2019" name="Int. J. Syst. Evol. Microbiol.">
        <title>The Global Catalogue of Microorganisms (GCM) 10K type strain sequencing project: providing services to taxonomists for standard genome sequencing and annotation.</title>
        <authorList>
            <consortium name="The Broad Institute Genomics Platform"/>
            <consortium name="The Broad Institute Genome Sequencing Center for Infectious Disease"/>
            <person name="Wu L."/>
            <person name="Ma J."/>
        </authorList>
    </citation>
    <scope>NUCLEOTIDE SEQUENCE [LARGE SCALE GENOMIC DNA]</scope>
    <source>
        <strain evidence="18">CGMCC 1.16275</strain>
    </source>
</reference>
<dbReference type="InterPro" id="IPR050903">
    <property type="entry name" value="Bact_Chemotaxis_MeTrfase"/>
</dbReference>
<feature type="domain" description="CheR-type methyltransferase" evidence="16">
    <location>
        <begin position="213"/>
        <end position="478"/>
    </location>
</feature>
<feature type="active site" evidence="8">
    <location>
        <position position="140"/>
    </location>
</feature>
<feature type="active site" evidence="8">
    <location>
        <position position="48"/>
    </location>
</feature>
<keyword evidence="9" id="KW-0597">Phosphoprotein</keyword>
<feature type="coiled-coil region" evidence="10">
    <location>
        <begin position="642"/>
        <end position="732"/>
    </location>
</feature>
<evidence type="ECO:0000256" key="10">
    <source>
        <dbReference type="SAM" id="Coils"/>
    </source>
</evidence>
<evidence type="ECO:0000256" key="8">
    <source>
        <dbReference type="PROSITE-ProRule" id="PRU00050"/>
    </source>
</evidence>
<evidence type="ECO:0000259" key="12">
    <source>
        <dbReference type="PROSITE" id="PS50109"/>
    </source>
</evidence>
<dbReference type="InterPro" id="IPR000780">
    <property type="entry name" value="CheR_MeTrfase"/>
</dbReference>
<dbReference type="InterPro" id="IPR029016">
    <property type="entry name" value="GAF-like_dom_sf"/>
</dbReference>
<dbReference type="PROSITE" id="PS50122">
    <property type="entry name" value="CHEB"/>
    <property type="match status" value="1"/>
</dbReference>
<feature type="domain" description="Histidine kinase" evidence="12">
    <location>
        <begin position="1151"/>
        <end position="1364"/>
    </location>
</feature>
<dbReference type="InterPro" id="IPR029063">
    <property type="entry name" value="SAM-dependent_MTases_sf"/>
</dbReference>
<feature type="domain" description="Response regulatory" evidence="13">
    <location>
        <begin position="1390"/>
        <end position="1508"/>
    </location>
</feature>
<evidence type="ECO:0000256" key="5">
    <source>
        <dbReference type="ARBA" id="ARBA00022679"/>
    </source>
</evidence>
<evidence type="ECO:0000256" key="2">
    <source>
        <dbReference type="ARBA" id="ARBA00001541"/>
    </source>
</evidence>
<dbReference type="SUPFAM" id="SSF53335">
    <property type="entry name" value="S-adenosyl-L-methionine-dependent methyltransferases"/>
    <property type="match status" value="1"/>
</dbReference>
<dbReference type="CDD" id="cd00156">
    <property type="entry name" value="REC"/>
    <property type="match status" value="1"/>
</dbReference>
<dbReference type="SUPFAM" id="SSF52172">
    <property type="entry name" value="CheY-like"/>
    <property type="match status" value="1"/>
</dbReference>
<feature type="domain" description="PAC" evidence="14">
    <location>
        <begin position="792"/>
        <end position="842"/>
    </location>
</feature>
<comment type="caution">
    <text evidence="17">The sequence shown here is derived from an EMBL/GenBank/DDBJ whole genome shotgun (WGS) entry which is preliminary data.</text>
</comment>
<dbReference type="SMART" id="SM00065">
    <property type="entry name" value="GAF"/>
    <property type="match status" value="1"/>
</dbReference>
<dbReference type="Gene3D" id="3.30.450.20">
    <property type="entry name" value="PAS domain"/>
    <property type="match status" value="2"/>
</dbReference>
<keyword evidence="4 17" id="KW-0489">Methyltransferase</keyword>
<evidence type="ECO:0000256" key="6">
    <source>
        <dbReference type="ARBA" id="ARBA00022691"/>
    </source>
</evidence>
<dbReference type="Gene3D" id="1.10.155.10">
    <property type="entry name" value="Chemotaxis receptor methyltransferase CheR, N-terminal domain"/>
    <property type="match status" value="1"/>
</dbReference>
<evidence type="ECO:0000256" key="4">
    <source>
        <dbReference type="ARBA" id="ARBA00022603"/>
    </source>
</evidence>
<dbReference type="PANTHER" id="PTHR24422">
    <property type="entry name" value="CHEMOTAXIS PROTEIN METHYLTRANSFERASE"/>
    <property type="match status" value="1"/>
</dbReference>
<dbReference type="Pfam" id="PF01739">
    <property type="entry name" value="CheR"/>
    <property type="match status" value="1"/>
</dbReference>
<dbReference type="Pfam" id="PF00512">
    <property type="entry name" value="HisKA"/>
    <property type="match status" value="1"/>
</dbReference>
<dbReference type="SMART" id="SM00388">
    <property type="entry name" value="HisKA"/>
    <property type="match status" value="1"/>
</dbReference>
<evidence type="ECO:0000313" key="17">
    <source>
        <dbReference type="EMBL" id="MFC7333891.1"/>
    </source>
</evidence>
<accession>A0ABW2KXJ2</accession>
<dbReference type="Pfam" id="PF13596">
    <property type="entry name" value="PAS_10"/>
    <property type="match status" value="1"/>
</dbReference>
<keyword evidence="3 8" id="KW-0145">Chemotaxis</keyword>
<dbReference type="Pfam" id="PF00072">
    <property type="entry name" value="Response_reg"/>
    <property type="match status" value="1"/>
</dbReference>
<dbReference type="Pfam" id="PF03705">
    <property type="entry name" value="CheR_N"/>
    <property type="match status" value="1"/>
</dbReference>
<dbReference type="SMART" id="SM00448">
    <property type="entry name" value="REC"/>
    <property type="match status" value="1"/>
</dbReference>
<dbReference type="PROSITE" id="PS50123">
    <property type="entry name" value="CHER"/>
    <property type="match status" value="1"/>
</dbReference>
<name>A0ABW2KXJ2_9PROT</name>
<dbReference type="SMART" id="SM00138">
    <property type="entry name" value="MeTrc"/>
    <property type="match status" value="1"/>
</dbReference>
<dbReference type="Gene3D" id="3.40.50.180">
    <property type="entry name" value="Methylesterase CheB, C-terminal domain"/>
    <property type="match status" value="1"/>
</dbReference>
<evidence type="ECO:0000259" key="15">
    <source>
        <dbReference type="PROSITE" id="PS50122"/>
    </source>
</evidence>
<dbReference type="SUPFAM" id="SSF55874">
    <property type="entry name" value="ATPase domain of HSP90 chaperone/DNA topoisomerase II/histidine kinase"/>
    <property type="match status" value="1"/>
</dbReference>
<dbReference type="InterPro" id="IPR000014">
    <property type="entry name" value="PAS"/>
</dbReference>
<keyword evidence="10" id="KW-0175">Coiled coil</keyword>
<feature type="active site" evidence="8">
    <location>
        <position position="21"/>
    </location>
</feature>
<dbReference type="GO" id="GO:0008168">
    <property type="term" value="F:methyltransferase activity"/>
    <property type="evidence" value="ECO:0007669"/>
    <property type="project" value="UniProtKB-KW"/>
</dbReference>
<dbReference type="PROSITE" id="PS50109">
    <property type="entry name" value="HIS_KIN"/>
    <property type="match status" value="1"/>
</dbReference>
<organism evidence="17 18">
    <name type="scientific">Rhodocista pekingensis</name>
    <dbReference type="NCBI Taxonomy" id="201185"/>
    <lineage>
        <taxon>Bacteria</taxon>
        <taxon>Pseudomonadati</taxon>
        <taxon>Pseudomonadota</taxon>
        <taxon>Alphaproteobacteria</taxon>
        <taxon>Rhodospirillales</taxon>
        <taxon>Azospirillaceae</taxon>
        <taxon>Rhodocista</taxon>
    </lineage>
</organism>
<dbReference type="Proteomes" id="UP001596456">
    <property type="component" value="Unassembled WGS sequence"/>
</dbReference>
<comment type="catalytic activity">
    <reaction evidence="1">
        <text>ATP + protein L-histidine = ADP + protein N-phospho-L-histidine.</text>
        <dbReference type="EC" id="2.7.13.3"/>
    </reaction>
</comment>
<dbReference type="Pfam" id="PF01590">
    <property type="entry name" value="GAF"/>
    <property type="match status" value="1"/>
</dbReference>
<dbReference type="PRINTS" id="PR00996">
    <property type="entry name" value="CHERMTFRASE"/>
</dbReference>
<dbReference type="Gene3D" id="3.30.450.40">
    <property type="match status" value="1"/>
</dbReference>
<dbReference type="InterPro" id="IPR022642">
    <property type="entry name" value="CheR_C"/>
</dbReference>
<dbReference type="InterPro" id="IPR035965">
    <property type="entry name" value="PAS-like_dom_sf"/>
</dbReference>
<dbReference type="SUPFAM" id="SSF57997">
    <property type="entry name" value="Tropomyosin"/>
    <property type="match status" value="1"/>
</dbReference>
<evidence type="ECO:0000259" key="16">
    <source>
        <dbReference type="PROSITE" id="PS50123"/>
    </source>
</evidence>
<dbReference type="InterPro" id="IPR003018">
    <property type="entry name" value="GAF"/>
</dbReference>
<keyword evidence="6" id="KW-0949">S-adenosyl-L-methionine</keyword>
<keyword evidence="18" id="KW-1185">Reference proteome</keyword>
<dbReference type="InterPro" id="IPR000673">
    <property type="entry name" value="Sig_transdc_resp-reg_Me-estase"/>
</dbReference>
<dbReference type="InterPro" id="IPR000700">
    <property type="entry name" value="PAS-assoc_C"/>
</dbReference>
<dbReference type="SUPFAM" id="SSF55781">
    <property type="entry name" value="GAF domain-like"/>
    <property type="match status" value="1"/>
</dbReference>
<evidence type="ECO:0000256" key="3">
    <source>
        <dbReference type="ARBA" id="ARBA00022500"/>
    </source>
</evidence>
<evidence type="ECO:0000313" key="18">
    <source>
        <dbReference type="Proteomes" id="UP001596456"/>
    </source>
</evidence>
<comment type="catalytic activity">
    <reaction evidence="2">
        <text>L-glutamyl-[protein] + S-adenosyl-L-methionine = [protein]-L-glutamate 5-O-methyl ester + S-adenosyl-L-homocysteine</text>
        <dbReference type="Rhea" id="RHEA:24452"/>
        <dbReference type="Rhea" id="RHEA-COMP:10208"/>
        <dbReference type="Rhea" id="RHEA-COMP:10311"/>
        <dbReference type="ChEBI" id="CHEBI:29973"/>
        <dbReference type="ChEBI" id="CHEBI:57856"/>
        <dbReference type="ChEBI" id="CHEBI:59789"/>
        <dbReference type="ChEBI" id="CHEBI:82795"/>
        <dbReference type="EC" id="2.1.1.80"/>
    </reaction>
</comment>
<keyword evidence="8" id="KW-0378">Hydrolase</keyword>
<dbReference type="Gene3D" id="3.40.50.150">
    <property type="entry name" value="Vaccinia Virus protein VP39"/>
    <property type="match status" value="1"/>
</dbReference>
<dbReference type="GO" id="GO:0032259">
    <property type="term" value="P:methylation"/>
    <property type="evidence" value="ECO:0007669"/>
    <property type="project" value="UniProtKB-KW"/>
</dbReference>
<keyword evidence="5" id="KW-0808">Transferase</keyword>
<dbReference type="SUPFAM" id="SSF55785">
    <property type="entry name" value="PYP-like sensor domain (PAS domain)"/>
    <property type="match status" value="2"/>
</dbReference>
<dbReference type="Pfam" id="PF01339">
    <property type="entry name" value="CheB_methylest"/>
    <property type="match status" value="1"/>
</dbReference>
<dbReference type="PANTHER" id="PTHR24422:SF27">
    <property type="entry name" value="PROTEIN-GLUTAMATE O-METHYLTRANSFERASE"/>
    <property type="match status" value="1"/>
</dbReference>
<feature type="modified residue" description="4-aspartylphosphate" evidence="9">
    <location>
        <position position="1442"/>
    </location>
</feature>
<dbReference type="CDD" id="cd00082">
    <property type="entry name" value="HisKA"/>
    <property type="match status" value="1"/>
</dbReference>
<dbReference type="InterPro" id="IPR035909">
    <property type="entry name" value="CheB_C"/>
</dbReference>
<protein>
    <submittedName>
        <fullName evidence="17">CheR family methyltransferase</fullName>
    </submittedName>
</protein>
<evidence type="ECO:0000256" key="7">
    <source>
        <dbReference type="ARBA" id="ARBA00022777"/>
    </source>
</evidence>
<feature type="region of interest" description="Disordered" evidence="11">
    <location>
        <begin position="1509"/>
        <end position="1528"/>
    </location>
</feature>